<dbReference type="Proteomes" id="UP000028493">
    <property type="component" value="Unassembled WGS sequence"/>
</dbReference>
<dbReference type="HOGENOM" id="CLU_218478_0_0_6"/>
<dbReference type="EMBL" id="CBSZ010000253">
    <property type="protein sequence ID" value="CDH24898.1"/>
    <property type="molecule type" value="Genomic_DNA"/>
</dbReference>
<proteinExistence type="predicted"/>
<evidence type="ECO:0000313" key="1">
    <source>
        <dbReference type="EMBL" id="CDH24898.1"/>
    </source>
</evidence>
<protein>
    <submittedName>
        <fullName evidence="1">Uncharacterized protein</fullName>
    </submittedName>
</protein>
<gene>
    <name evidence="1" type="ORF">XBKB1_3260003</name>
</gene>
<comment type="caution">
    <text evidence="1">The sequence shown here is derived from an EMBL/GenBank/DDBJ whole genome shotgun (WGS) entry which is preliminary data.</text>
</comment>
<reference evidence="1" key="1">
    <citation type="submission" date="2013-07" db="EMBL/GenBank/DDBJ databases">
        <title>Sub-species coevolution in mutualistic symbiosis.</title>
        <authorList>
            <person name="Murfin K."/>
            <person name="Klassen J."/>
            <person name="Lee M."/>
            <person name="Forst S."/>
            <person name="Stock P."/>
            <person name="Goodrich-Blair H."/>
        </authorList>
    </citation>
    <scope>NUCLEOTIDE SEQUENCE [LARGE SCALE GENOMIC DNA]</scope>
    <source>
        <strain evidence="1">Kraussei Becker Underwood</strain>
    </source>
</reference>
<sequence length="39" mass="4244">MCFVFPNQFSHPQLNLTELVLLALVLLPDSAGVVTVGYP</sequence>
<dbReference type="AlphaFoldDB" id="A0A077PV13"/>
<organism evidence="1">
    <name type="scientific">Xenorhabdus bovienii str. kraussei Becker Underwood</name>
    <dbReference type="NCBI Taxonomy" id="1398204"/>
    <lineage>
        <taxon>Bacteria</taxon>
        <taxon>Pseudomonadati</taxon>
        <taxon>Pseudomonadota</taxon>
        <taxon>Gammaproteobacteria</taxon>
        <taxon>Enterobacterales</taxon>
        <taxon>Morganellaceae</taxon>
        <taxon>Xenorhabdus</taxon>
    </lineage>
</organism>
<name>A0A077PV13_XENBV</name>
<accession>A0A077PV13</accession>